<sequence length="152" mass="17691">MDLPNIFTKEIAEGVIERINKLTPSSQPFWGKMSVAQMLAHCCVAYEMVYTNKHPKPGFLMRFILKKFIKKMVVSKKPYPKNSKTAPAFLISDEKDFETEKKRLVDYIRETQVLGAYIFDGKVSHSFGPLSDNEWNNMFYKHLDHHLKQFGV</sequence>
<dbReference type="Proteomes" id="UP000284120">
    <property type="component" value="Unassembled WGS sequence"/>
</dbReference>
<protein>
    <submittedName>
        <fullName evidence="1">DUF1569 domain-containing protein</fullName>
    </submittedName>
</protein>
<dbReference type="OrthoDB" id="2599194at2"/>
<dbReference type="Pfam" id="PF07606">
    <property type="entry name" value="DUF1569"/>
    <property type="match status" value="1"/>
</dbReference>
<dbReference type="InterPro" id="IPR011463">
    <property type="entry name" value="DUF1569"/>
</dbReference>
<comment type="caution">
    <text evidence="1">The sequence shown here is derived from an EMBL/GenBank/DDBJ whole genome shotgun (WGS) entry which is preliminary data.</text>
</comment>
<name>A0A443YWH3_9SPHI</name>
<accession>A0A443YWH3</accession>
<proteinExistence type="predicted"/>
<keyword evidence="2" id="KW-1185">Reference proteome</keyword>
<evidence type="ECO:0000313" key="1">
    <source>
        <dbReference type="EMBL" id="RWU08303.1"/>
    </source>
</evidence>
<organism evidence="1 2">
    <name type="scientific">Pedobacter chitinilyticus</name>
    <dbReference type="NCBI Taxonomy" id="2233776"/>
    <lineage>
        <taxon>Bacteria</taxon>
        <taxon>Pseudomonadati</taxon>
        <taxon>Bacteroidota</taxon>
        <taxon>Sphingobacteriia</taxon>
        <taxon>Sphingobacteriales</taxon>
        <taxon>Sphingobacteriaceae</taxon>
        <taxon>Pedobacter</taxon>
    </lineage>
</organism>
<evidence type="ECO:0000313" key="2">
    <source>
        <dbReference type="Proteomes" id="UP000284120"/>
    </source>
</evidence>
<gene>
    <name evidence="1" type="ORF">DPV69_07965</name>
</gene>
<dbReference type="InterPro" id="IPR034660">
    <property type="entry name" value="DinB/YfiT-like"/>
</dbReference>
<dbReference type="Gene3D" id="1.20.120.450">
    <property type="entry name" value="dinb family like domain"/>
    <property type="match status" value="1"/>
</dbReference>
<dbReference type="AlphaFoldDB" id="A0A443YWH3"/>
<dbReference type="EMBL" id="SAYW01000002">
    <property type="protein sequence ID" value="RWU08303.1"/>
    <property type="molecule type" value="Genomic_DNA"/>
</dbReference>
<reference evidence="1 2" key="1">
    <citation type="submission" date="2018-06" db="EMBL/GenBank/DDBJ databases">
        <title>Pedobacter endophyticus sp. nov., an endophytic bacterium isolated from a leaf of Triticum aestivum.</title>
        <authorList>
            <person name="Zhang L."/>
        </authorList>
    </citation>
    <scope>NUCLEOTIDE SEQUENCE [LARGE SCALE GENOMIC DNA]</scope>
    <source>
        <strain evidence="1 2">CM134L-2</strain>
    </source>
</reference>
<dbReference type="RefSeq" id="WP_113646828.1">
    <property type="nucleotide sequence ID" value="NZ_QMHN01000002.1"/>
</dbReference>